<comment type="caution">
    <text evidence="2">The sequence shown here is derived from an EMBL/GenBank/DDBJ whole genome shotgun (WGS) entry which is preliminary data.</text>
</comment>
<name>A0A6N8KW67_9SPHI</name>
<accession>A0A6N8KW67</accession>
<protein>
    <submittedName>
        <fullName evidence="2">N-acetyltransferase</fullName>
    </submittedName>
</protein>
<dbReference type="InterPro" id="IPR031165">
    <property type="entry name" value="GNAT_YJDJ"/>
</dbReference>
<proteinExistence type="predicted"/>
<dbReference type="RefSeq" id="WP_160367162.1">
    <property type="nucleotide sequence ID" value="NZ_WSQA01000001.1"/>
</dbReference>
<dbReference type="Gene3D" id="3.40.630.30">
    <property type="match status" value="1"/>
</dbReference>
<dbReference type="InterPro" id="IPR045057">
    <property type="entry name" value="Gcn5-rel_NAT"/>
</dbReference>
<dbReference type="InterPro" id="IPR016181">
    <property type="entry name" value="Acyl_CoA_acyltransferase"/>
</dbReference>
<dbReference type="Pfam" id="PF14542">
    <property type="entry name" value="Acetyltransf_CG"/>
    <property type="match status" value="1"/>
</dbReference>
<dbReference type="EMBL" id="WSQA01000001">
    <property type="protein sequence ID" value="MVZ60511.1"/>
    <property type="molecule type" value="Genomic_DNA"/>
</dbReference>
<dbReference type="AlphaFoldDB" id="A0A6N8KW67"/>
<dbReference type="SUPFAM" id="SSF55729">
    <property type="entry name" value="Acyl-CoA N-acyltransferases (Nat)"/>
    <property type="match status" value="1"/>
</dbReference>
<organism evidence="2 3">
    <name type="scientific">Sphingobacterium humi</name>
    <dbReference type="NCBI Taxonomy" id="1796905"/>
    <lineage>
        <taxon>Bacteria</taxon>
        <taxon>Pseudomonadati</taxon>
        <taxon>Bacteroidota</taxon>
        <taxon>Sphingobacteriia</taxon>
        <taxon>Sphingobacteriales</taxon>
        <taxon>Sphingobacteriaceae</taxon>
        <taxon>Sphingobacterium</taxon>
    </lineage>
</organism>
<dbReference type="GO" id="GO:0016740">
    <property type="term" value="F:transferase activity"/>
    <property type="evidence" value="ECO:0007669"/>
    <property type="project" value="UniProtKB-KW"/>
</dbReference>
<reference evidence="2 3" key="1">
    <citation type="submission" date="2019-12" db="EMBL/GenBank/DDBJ databases">
        <authorList>
            <person name="Dong K."/>
        </authorList>
    </citation>
    <scope>NUCLEOTIDE SEQUENCE [LARGE SCALE GENOMIC DNA]</scope>
    <source>
        <strain evidence="2 3">JCM 31225</strain>
    </source>
</reference>
<keyword evidence="3" id="KW-1185">Reference proteome</keyword>
<dbReference type="PROSITE" id="PS51729">
    <property type="entry name" value="GNAT_YJDJ"/>
    <property type="match status" value="1"/>
</dbReference>
<dbReference type="PANTHER" id="PTHR31435">
    <property type="entry name" value="PROTEIN NATD1"/>
    <property type="match status" value="1"/>
</dbReference>
<gene>
    <name evidence="2" type="ORF">GQF63_00605</name>
</gene>
<dbReference type="Proteomes" id="UP000435036">
    <property type="component" value="Unassembled WGS sequence"/>
</dbReference>
<feature type="domain" description="N-acetyltransferase" evidence="1">
    <location>
        <begin position="11"/>
        <end position="96"/>
    </location>
</feature>
<sequence>MKEQFEPITLTKNEELSRFELQYEGHTAFIEYKETSRNYALVHTESPEELAGTGAASALVEKTLQFIADAGKTVSPYCPFVYAFIKKHPEWKKIVSTHFPGYEEL</sequence>
<dbReference type="OrthoDB" id="1120671at2"/>
<evidence type="ECO:0000313" key="3">
    <source>
        <dbReference type="Proteomes" id="UP000435036"/>
    </source>
</evidence>
<dbReference type="PANTHER" id="PTHR31435:SF10">
    <property type="entry name" value="BSR4717 PROTEIN"/>
    <property type="match status" value="1"/>
</dbReference>
<evidence type="ECO:0000313" key="2">
    <source>
        <dbReference type="EMBL" id="MVZ60511.1"/>
    </source>
</evidence>
<evidence type="ECO:0000259" key="1">
    <source>
        <dbReference type="PROSITE" id="PS51729"/>
    </source>
</evidence>
<keyword evidence="2" id="KW-0808">Transferase</keyword>